<proteinExistence type="predicted"/>
<feature type="compositionally biased region" description="Acidic residues" evidence="1">
    <location>
        <begin position="222"/>
        <end position="245"/>
    </location>
</feature>
<evidence type="ECO:0000256" key="1">
    <source>
        <dbReference type="SAM" id="MobiDB-lite"/>
    </source>
</evidence>
<dbReference type="AlphaFoldDB" id="A0A8K0WL98"/>
<accession>A0A8K0WL98</accession>
<feature type="region of interest" description="Disordered" evidence="1">
    <location>
        <begin position="147"/>
        <end position="245"/>
    </location>
</feature>
<keyword evidence="3" id="KW-1185">Reference proteome</keyword>
<gene>
    <name evidence="2" type="ORF">B0I35DRAFT_413118</name>
</gene>
<name>A0A8K0WL98_9HYPO</name>
<organism evidence="2 3">
    <name type="scientific">Stachybotrys elegans</name>
    <dbReference type="NCBI Taxonomy" id="80388"/>
    <lineage>
        <taxon>Eukaryota</taxon>
        <taxon>Fungi</taxon>
        <taxon>Dikarya</taxon>
        <taxon>Ascomycota</taxon>
        <taxon>Pezizomycotina</taxon>
        <taxon>Sordariomycetes</taxon>
        <taxon>Hypocreomycetidae</taxon>
        <taxon>Hypocreales</taxon>
        <taxon>Stachybotryaceae</taxon>
        <taxon>Stachybotrys</taxon>
    </lineage>
</organism>
<evidence type="ECO:0000313" key="3">
    <source>
        <dbReference type="Proteomes" id="UP000813444"/>
    </source>
</evidence>
<dbReference type="Proteomes" id="UP000813444">
    <property type="component" value="Unassembled WGS sequence"/>
</dbReference>
<feature type="compositionally biased region" description="Basic and acidic residues" evidence="1">
    <location>
        <begin position="179"/>
        <end position="194"/>
    </location>
</feature>
<protein>
    <submittedName>
        <fullName evidence="2">Uncharacterized protein</fullName>
    </submittedName>
</protein>
<evidence type="ECO:0000313" key="2">
    <source>
        <dbReference type="EMBL" id="KAH7308464.1"/>
    </source>
</evidence>
<comment type="caution">
    <text evidence="2">The sequence shown here is derived from an EMBL/GenBank/DDBJ whole genome shotgun (WGS) entry which is preliminary data.</text>
</comment>
<reference evidence="2" key="1">
    <citation type="journal article" date="2021" name="Nat. Commun.">
        <title>Genetic determinants of endophytism in the Arabidopsis root mycobiome.</title>
        <authorList>
            <person name="Mesny F."/>
            <person name="Miyauchi S."/>
            <person name="Thiergart T."/>
            <person name="Pickel B."/>
            <person name="Atanasova L."/>
            <person name="Karlsson M."/>
            <person name="Huettel B."/>
            <person name="Barry K.W."/>
            <person name="Haridas S."/>
            <person name="Chen C."/>
            <person name="Bauer D."/>
            <person name="Andreopoulos W."/>
            <person name="Pangilinan J."/>
            <person name="LaButti K."/>
            <person name="Riley R."/>
            <person name="Lipzen A."/>
            <person name="Clum A."/>
            <person name="Drula E."/>
            <person name="Henrissat B."/>
            <person name="Kohler A."/>
            <person name="Grigoriev I.V."/>
            <person name="Martin F.M."/>
            <person name="Hacquard S."/>
        </authorList>
    </citation>
    <scope>NUCLEOTIDE SEQUENCE</scope>
    <source>
        <strain evidence="2">MPI-CAGE-CH-0235</strain>
    </source>
</reference>
<dbReference type="EMBL" id="JAGPNK010000015">
    <property type="protein sequence ID" value="KAH7308464.1"/>
    <property type="molecule type" value="Genomic_DNA"/>
</dbReference>
<sequence>MARVVCLGAIEPPSCWRAPLYFGHEESAKATAEFGPASGIESDRMDRMDRAPRLVGVMEGGMGSRHAASRLHIGCCNAESETWWRGGTCLGRKPRKSKQAKRKVEAMGERAGKVEAANRALYFETWERRKVRLDHVDRYGWAEQLEVKHQGGPPKPVSRTGSRGKPQRKTEAEAEAEAEAERDSEAGRNRRDVTGKSAPGPQTPPPGFPSFPIKSEMRGPDVDEDIDADVDVDEDEDEDGDGDHG</sequence>